<dbReference type="SUPFAM" id="SSF48173">
    <property type="entry name" value="Cryptochrome/photolyase FAD-binding domain"/>
    <property type="match status" value="1"/>
</dbReference>
<feature type="compositionally biased region" description="Basic and acidic residues" evidence="1">
    <location>
        <begin position="25"/>
        <end position="37"/>
    </location>
</feature>
<dbReference type="Gene3D" id="1.10.579.10">
    <property type="entry name" value="DNA Cyclobutane Dipyrimidine Photolyase, subunit A, domain 3"/>
    <property type="match status" value="1"/>
</dbReference>
<evidence type="ECO:0000313" key="4">
    <source>
        <dbReference type="Proteomes" id="UP000650467"/>
    </source>
</evidence>
<dbReference type="PANTHER" id="PTHR10211">
    <property type="entry name" value="DEOXYRIBODIPYRIMIDINE PHOTOLYASE"/>
    <property type="match status" value="1"/>
</dbReference>
<feature type="region of interest" description="Disordered" evidence="1">
    <location>
        <begin position="16"/>
        <end position="77"/>
    </location>
</feature>
<feature type="region of interest" description="Disordered" evidence="1">
    <location>
        <begin position="860"/>
        <end position="882"/>
    </location>
</feature>
<evidence type="ECO:0000313" key="3">
    <source>
        <dbReference type="EMBL" id="KAG2425702.1"/>
    </source>
</evidence>
<organism evidence="3 4">
    <name type="scientific">Chlamydomonas incerta</name>
    <dbReference type="NCBI Taxonomy" id="51695"/>
    <lineage>
        <taxon>Eukaryota</taxon>
        <taxon>Viridiplantae</taxon>
        <taxon>Chlorophyta</taxon>
        <taxon>core chlorophytes</taxon>
        <taxon>Chlorophyceae</taxon>
        <taxon>CS clade</taxon>
        <taxon>Chlamydomonadales</taxon>
        <taxon>Chlamydomonadaceae</taxon>
        <taxon>Chlamydomonas</taxon>
    </lineage>
</organism>
<sequence>MKLYLRAELEALAHRKWGGAEGLEAEQRRREARRETRAAAATSSPGARAGATGQGERDASSSQDAAAGAQAGVGGADSGGRGSFAWLRLPPLVTERIRQVLPLPLLVAGGGGGSSSLAAAADVGAAAAGRAAGTPVERGGSCKRQRLEGGAAVLARTAEPRSTTAEARVEVEAEVVDLVMDEDGDDEVEEVREVAGGEVAAGAARRSQQPAAAGGEGMEAGVDTAPVPRTTAACAGAATRAGAAVVIDHDQEIIVISSSSSEGSGASQSESEGEDEEDSGRPGGGAAPALAQQAATAQVDPLATEAGAGTASVQAARGEYVMYWMKTAIRGHENPALDAALAAATALRLPVLVAAFVLPGPGCQAHGNLRRIKFQLEGLRDAQRELQQRLGLRLHVHAEGLTAAEAQGGGSGAGIGNGAGAGGSTRIPSSTGGSSASSPSGSGWEDLVATASRAALVVTEDMPVDPDAGWLAALVNRLQRGGGGAATAVTAAAPRPGVWAVDTSCVVPMRLVARAYEKAWAYRSATEAASGSGADGAATSSAAAAAASAGGAGPMHRFLQRTSAPTTPTVAASAQPSAVLAAAIAADGSAAAGGGGTDGAAASSAVGARIAAVTPDWPSLDLLALPPTAGGGATCDLGPVAAAVPGVDNSVLGVSHMIGGSGAGYARWDAWRRGGGVGRYAASRNNAMQRGGTSRMSAYLHWGMVSPFRLTREAAASGGSGCAKFLDELLVWRELAYSFCFLRCGQLDSLSVLPRWAQDTLAAHAADPRAVRSLQQLEAGTTGDAFWDAAQRQLATHGELHNNVRMTWGKAPLAWCSTAQEALSTVLHLNHRFALDGCDPASYGGVLWCFGLFDGPKDPASTPVTGTLRRRPTSSHARRLDPAAYEALRP</sequence>
<protein>
    <recommendedName>
        <fullName evidence="2">Photolyase/cryptochrome alpha/beta domain-containing protein</fullName>
    </recommendedName>
</protein>
<gene>
    <name evidence="3" type="ORF">HXX76_013544</name>
</gene>
<dbReference type="PANTHER" id="PTHR10211:SF0">
    <property type="entry name" value="DEOXYRIBODIPYRIMIDINE PHOTO-LYASE"/>
    <property type="match status" value="1"/>
</dbReference>
<dbReference type="Proteomes" id="UP000650467">
    <property type="component" value="Unassembled WGS sequence"/>
</dbReference>
<dbReference type="InterPro" id="IPR006050">
    <property type="entry name" value="DNA_photolyase_N"/>
</dbReference>
<dbReference type="GO" id="GO:0003904">
    <property type="term" value="F:deoxyribodipyrimidine photo-lyase activity"/>
    <property type="evidence" value="ECO:0007669"/>
    <property type="project" value="TreeGrafter"/>
</dbReference>
<feature type="compositionally biased region" description="Gly residues" evidence="1">
    <location>
        <begin position="407"/>
        <end position="423"/>
    </location>
</feature>
<accession>A0A835SIS3</accession>
<dbReference type="OrthoDB" id="5368863at2759"/>
<dbReference type="Gene3D" id="3.40.50.620">
    <property type="entry name" value="HUPs"/>
    <property type="match status" value="1"/>
</dbReference>
<dbReference type="GO" id="GO:0000719">
    <property type="term" value="P:photoreactive repair"/>
    <property type="evidence" value="ECO:0007669"/>
    <property type="project" value="TreeGrafter"/>
</dbReference>
<dbReference type="Pfam" id="PF00875">
    <property type="entry name" value="DNA_photolyase"/>
    <property type="match status" value="1"/>
</dbReference>
<dbReference type="EMBL" id="JAEHOC010000053">
    <property type="protein sequence ID" value="KAG2425702.1"/>
    <property type="molecule type" value="Genomic_DNA"/>
</dbReference>
<reference evidence="3" key="1">
    <citation type="journal article" date="2020" name="bioRxiv">
        <title>Comparative genomics of Chlamydomonas.</title>
        <authorList>
            <person name="Craig R.J."/>
            <person name="Hasan A.R."/>
            <person name="Ness R.W."/>
            <person name="Keightley P.D."/>
        </authorList>
    </citation>
    <scope>NUCLEOTIDE SEQUENCE</scope>
    <source>
        <strain evidence="3">SAG 7.73</strain>
    </source>
</reference>
<comment type="caution">
    <text evidence="3">The sequence shown here is derived from an EMBL/GenBank/DDBJ whole genome shotgun (WGS) entry which is preliminary data.</text>
</comment>
<feature type="region of interest" description="Disordered" evidence="1">
    <location>
        <begin position="405"/>
        <end position="444"/>
    </location>
</feature>
<feature type="compositionally biased region" description="Low complexity" evidence="1">
    <location>
        <begin position="60"/>
        <end position="70"/>
    </location>
</feature>
<dbReference type="Gene3D" id="3.90.530.10">
    <property type="entry name" value="XPA C-terminal domain"/>
    <property type="match status" value="1"/>
</dbReference>
<evidence type="ECO:0000259" key="2">
    <source>
        <dbReference type="PROSITE" id="PS51645"/>
    </source>
</evidence>
<feature type="compositionally biased region" description="Low complexity" evidence="1">
    <location>
        <begin position="38"/>
        <end position="51"/>
    </location>
</feature>
<evidence type="ECO:0000256" key="1">
    <source>
        <dbReference type="SAM" id="MobiDB-lite"/>
    </source>
</evidence>
<dbReference type="InterPro" id="IPR036134">
    <property type="entry name" value="Crypto/Photolyase_FAD-like_sf"/>
</dbReference>
<dbReference type="InterPro" id="IPR036155">
    <property type="entry name" value="Crypto/Photolyase_N_sf"/>
</dbReference>
<dbReference type="InterPro" id="IPR052219">
    <property type="entry name" value="Photolyase_Class-2"/>
</dbReference>
<dbReference type="InterPro" id="IPR037129">
    <property type="entry name" value="XPA_sf"/>
</dbReference>
<feature type="compositionally biased region" description="Low complexity" evidence="1">
    <location>
        <begin position="429"/>
        <end position="443"/>
    </location>
</feature>
<name>A0A835SIS3_CHLIN</name>
<feature type="compositionally biased region" description="Low complexity" evidence="1">
    <location>
        <begin position="257"/>
        <end position="270"/>
    </location>
</feature>
<proteinExistence type="predicted"/>
<feature type="domain" description="Photolyase/cryptochrome alpha/beta" evidence="2">
    <location>
        <begin position="319"/>
        <end position="509"/>
    </location>
</feature>
<dbReference type="PROSITE" id="PS51645">
    <property type="entry name" value="PHR_CRY_ALPHA_BETA"/>
    <property type="match status" value="1"/>
</dbReference>
<dbReference type="InterPro" id="IPR014729">
    <property type="entry name" value="Rossmann-like_a/b/a_fold"/>
</dbReference>
<dbReference type="AlphaFoldDB" id="A0A835SIS3"/>
<feature type="region of interest" description="Disordered" evidence="1">
    <location>
        <begin position="199"/>
        <end position="224"/>
    </location>
</feature>
<feature type="compositionally biased region" description="Basic residues" evidence="1">
    <location>
        <begin position="868"/>
        <end position="877"/>
    </location>
</feature>
<keyword evidence="4" id="KW-1185">Reference proteome</keyword>
<dbReference type="Gene3D" id="1.25.40.80">
    <property type="match status" value="1"/>
</dbReference>
<feature type="compositionally biased region" description="Low complexity" evidence="1">
    <location>
        <begin position="287"/>
        <end position="298"/>
    </location>
</feature>
<dbReference type="SUPFAM" id="SSF52425">
    <property type="entry name" value="Cryptochrome/photolyase, N-terminal domain"/>
    <property type="match status" value="1"/>
</dbReference>
<feature type="region of interest" description="Disordered" evidence="1">
    <location>
        <begin position="256"/>
        <end position="298"/>
    </location>
</feature>